<protein>
    <submittedName>
        <fullName evidence="6">Uncharacterized protein</fullName>
    </submittedName>
</protein>
<dbReference type="Gene3D" id="2.160.20.10">
    <property type="entry name" value="Single-stranded right-handed beta-helix, Pectin lyase-like"/>
    <property type="match status" value="2"/>
</dbReference>
<feature type="domain" description="Periplasmic copper-binding protein NosD beta helix" evidence="4">
    <location>
        <begin position="244"/>
        <end position="416"/>
    </location>
</feature>
<dbReference type="PANTHER" id="PTHR22990">
    <property type="entry name" value="F-BOX ONLY PROTEIN"/>
    <property type="match status" value="1"/>
</dbReference>
<evidence type="ECO:0000313" key="7">
    <source>
        <dbReference type="Proteomes" id="UP000230790"/>
    </source>
</evidence>
<organism evidence="6 7">
    <name type="scientific">Candidatus Thermofonsia Clade 3 bacterium</name>
    <dbReference type="NCBI Taxonomy" id="2364212"/>
    <lineage>
        <taxon>Bacteria</taxon>
        <taxon>Bacillati</taxon>
        <taxon>Chloroflexota</taxon>
        <taxon>Candidatus Thermofontia</taxon>
        <taxon>Candidatus Thermofonsia Clade 3</taxon>
    </lineage>
</organism>
<dbReference type="SUPFAM" id="SSF51126">
    <property type="entry name" value="Pectin lyase-like"/>
    <property type="match status" value="1"/>
</dbReference>
<evidence type="ECO:0000313" key="6">
    <source>
        <dbReference type="EMBL" id="PJF47787.1"/>
    </source>
</evidence>
<dbReference type="PANTHER" id="PTHR22990:SF32">
    <property type="entry name" value="RIGHT HANDED BETA HELIX DOMAIN-CONTAINING PROTEIN"/>
    <property type="match status" value="1"/>
</dbReference>
<evidence type="ECO:0000256" key="1">
    <source>
        <dbReference type="ARBA" id="ARBA00004906"/>
    </source>
</evidence>
<dbReference type="NCBIfam" id="TIGR03804">
    <property type="entry name" value="para_beta_helix"/>
    <property type="match status" value="3"/>
</dbReference>
<dbReference type="SMART" id="SM00710">
    <property type="entry name" value="PbH1"/>
    <property type="match status" value="10"/>
</dbReference>
<dbReference type="GO" id="GO:0006511">
    <property type="term" value="P:ubiquitin-dependent protein catabolic process"/>
    <property type="evidence" value="ECO:0007669"/>
    <property type="project" value="TreeGrafter"/>
</dbReference>
<evidence type="ECO:0000256" key="2">
    <source>
        <dbReference type="ARBA" id="ARBA00022737"/>
    </source>
</evidence>
<dbReference type="Proteomes" id="UP000230790">
    <property type="component" value="Unassembled WGS sequence"/>
</dbReference>
<gene>
    <name evidence="6" type="ORF">CUN48_06815</name>
</gene>
<keyword evidence="3" id="KW-0833">Ubl conjugation pathway</keyword>
<evidence type="ECO:0000259" key="4">
    <source>
        <dbReference type="Pfam" id="PF05048"/>
    </source>
</evidence>
<dbReference type="InterPro" id="IPR006626">
    <property type="entry name" value="PbH1"/>
</dbReference>
<dbReference type="AlphaFoldDB" id="A0A2M8QDA9"/>
<dbReference type="InterPro" id="IPR012334">
    <property type="entry name" value="Pectin_lyas_fold"/>
</dbReference>
<dbReference type="Pfam" id="PF13229">
    <property type="entry name" value="Beta_helix"/>
    <property type="match status" value="1"/>
</dbReference>
<proteinExistence type="predicted"/>
<dbReference type="InterPro" id="IPR011050">
    <property type="entry name" value="Pectin_lyase_fold/virulence"/>
</dbReference>
<comment type="caution">
    <text evidence="6">The sequence shown here is derived from an EMBL/GenBank/DDBJ whole genome shotgun (WGS) entry which is preliminary data.</text>
</comment>
<reference evidence="6 7" key="1">
    <citation type="submission" date="2017-11" db="EMBL/GenBank/DDBJ databases">
        <title>Evolution of Phototrophy in the Chloroflexi Phylum Driven by Horizontal Gene Transfer.</title>
        <authorList>
            <person name="Ward L.M."/>
            <person name="Hemp J."/>
            <person name="Shih P.M."/>
            <person name="Mcglynn S.E."/>
            <person name="Fischer W."/>
        </authorList>
    </citation>
    <scope>NUCLEOTIDE SEQUENCE [LARGE SCALE GENOMIC DNA]</scope>
    <source>
        <strain evidence="6">JP3_7</strain>
    </source>
</reference>
<dbReference type="InterPro" id="IPR007742">
    <property type="entry name" value="NosD_dom"/>
</dbReference>
<name>A0A2M8QDA9_9CHLR</name>
<dbReference type="Pfam" id="PF05048">
    <property type="entry name" value="NosD"/>
    <property type="match status" value="1"/>
</dbReference>
<keyword evidence="2" id="KW-0677">Repeat</keyword>
<dbReference type="InterPro" id="IPR051550">
    <property type="entry name" value="SCF-Subunits/Alg-Epimerases"/>
</dbReference>
<dbReference type="InterPro" id="IPR022441">
    <property type="entry name" value="Para_beta_helix_rpt-2"/>
</dbReference>
<evidence type="ECO:0000256" key="3">
    <source>
        <dbReference type="ARBA" id="ARBA00022786"/>
    </source>
</evidence>
<feature type="domain" description="Right handed beta helix" evidence="5">
    <location>
        <begin position="91"/>
        <end position="218"/>
    </location>
</feature>
<sequence length="477" mass="53323">MADDEWTIYRIQPMVHRRHSTLVARGRTQQRAGKIDAMAELVVPEDGMTLTRDTVLRPGVYYLPNGLCIAKDGVMLDGNGALIIGDDFKGRGVQVDQRVSVTVKNLRVERFYHGIWVNASAGVHLLNNCVTRTHELPSPDTFLDVWLPREQAYGGGIFLSGVIDSFVVGNDVRHQQNGILLYGCNRVEVAHNDASHNSGYGILLFESSENLIEDNTADFCCRVYTAGSDGERYHNGADAAALVIMCNSSRNIIRNNRLRSSGDGVFLGGFHKDQVKVPCNDNLFENNDGSFSPNIAFEATFSQRNLFRNNRAENCAYGFWLGWSSETTVEGNSIKGNRIAGVAIEHGHHNTITGNIFERNGAGVQLWVNADAQRRTELFREFYPECADSYETHIVGNTFVHNDFAIRAWTERDARYAGPRCHHFNVHGNKLLDNRVGVQFERVRDSLIQDNEIRANLEAGIKLIGCRDINVSSNEMD</sequence>
<accession>A0A2M8QDA9</accession>
<evidence type="ECO:0000259" key="5">
    <source>
        <dbReference type="Pfam" id="PF13229"/>
    </source>
</evidence>
<comment type="pathway">
    <text evidence="1">Protein modification; protein ubiquitination.</text>
</comment>
<dbReference type="InterPro" id="IPR039448">
    <property type="entry name" value="Beta_helix"/>
</dbReference>
<dbReference type="EMBL" id="PGTN01000035">
    <property type="protein sequence ID" value="PJF47787.1"/>
    <property type="molecule type" value="Genomic_DNA"/>
</dbReference>